<proteinExistence type="predicted"/>
<dbReference type="Proteomes" id="UP000198284">
    <property type="component" value="Unassembled WGS sequence"/>
</dbReference>
<name>A0A239CF44_9BURK</name>
<dbReference type="PANTHER" id="PTHR22911">
    <property type="entry name" value="ACYL-MALONYL CONDENSING ENZYME-RELATED"/>
    <property type="match status" value="1"/>
</dbReference>
<dbReference type="EMBL" id="FZOT01000001">
    <property type="protein sequence ID" value="SNS17963.1"/>
    <property type="molecule type" value="Genomic_DNA"/>
</dbReference>
<dbReference type="InterPro" id="IPR000620">
    <property type="entry name" value="EamA_dom"/>
</dbReference>
<dbReference type="GO" id="GO:0016020">
    <property type="term" value="C:membrane"/>
    <property type="evidence" value="ECO:0007669"/>
    <property type="project" value="InterPro"/>
</dbReference>
<feature type="transmembrane region" description="Helical" evidence="1">
    <location>
        <begin position="158"/>
        <end position="178"/>
    </location>
</feature>
<gene>
    <name evidence="3" type="ORF">SAMN06265795_101387</name>
</gene>
<dbReference type="SUPFAM" id="SSF103481">
    <property type="entry name" value="Multidrug resistance efflux transporter EmrE"/>
    <property type="match status" value="2"/>
</dbReference>
<evidence type="ECO:0000313" key="4">
    <source>
        <dbReference type="Proteomes" id="UP000198284"/>
    </source>
</evidence>
<feature type="domain" description="EamA" evidence="2">
    <location>
        <begin position="159"/>
        <end position="291"/>
    </location>
</feature>
<reference evidence="3 4" key="1">
    <citation type="submission" date="2017-06" db="EMBL/GenBank/DDBJ databases">
        <authorList>
            <person name="Kim H.J."/>
            <person name="Triplett B.A."/>
        </authorList>
    </citation>
    <scope>NUCLEOTIDE SEQUENCE [LARGE SCALE GENOMIC DNA]</scope>
    <source>
        <strain evidence="3 4">U15</strain>
    </source>
</reference>
<organism evidence="3 4">
    <name type="scientific">Noviherbaspirillum humi</name>
    <dbReference type="NCBI Taxonomy" id="1688639"/>
    <lineage>
        <taxon>Bacteria</taxon>
        <taxon>Pseudomonadati</taxon>
        <taxon>Pseudomonadota</taxon>
        <taxon>Betaproteobacteria</taxon>
        <taxon>Burkholderiales</taxon>
        <taxon>Oxalobacteraceae</taxon>
        <taxon>Noviherbaspirillum</taxon>
    </lineage>
</organism>
<dbReference type="PANTHER" id="PTHR22911:SF76">
    <property type="entry name" value="EAMA DOMAIN-CONTAINING PROTEIN"/>
    <property type="match status" value="1"/>
</dbReference>
<feature type="transmembrane region" description="Helical" evidence="1">
    <location>
        <begin position="190"/>
        <end position="207"/>
    </location>
</feature>
<keyword evidence="1" id="KW-0472">Membrane</keyword>
<feature type="domain" description="EamA" evidence="2">
    <location>
        <begin position="12"/>
        <end position="143"/>
    </location>
</feature>
<sequence length="296" mass="30993">MPSPRTLPLLAFFSLLAGGMAIGFAGILMRLSDVNPIASAFWRMALAAPLLWLWAWRSRDGDAAAGKRLDFSLGLLLSGLYFAGDMSMWHLSLHMTTVANATLLSNFAPIFIAVWLWLAYRLRFSRLFLAGMGLATAGAILLVGGTADPADGNGGGHLLGDALGLGSAVFYAAYQLVIKQSRETYSTARLMAWSTTITGAALLPLAWASSGNLLPASAIGWLPLLGLALVAQIGGQTVIAYALAHLPAALGSVSLLIQPLTAAIAAWLIFGEAVMPLQMAGGALLLCGIWLAKRGS</sequence>
<feature type="transmembrane region" description="Helical" evidence="1">
    <location>
        <begin position="127"/>
        <end position="146"/>
    </location>
</feature>
<feature type="transmembrane region" description="Helical" evidence="1">
    <location>
        <begin position="37"/>
        <end position="56"/>
    </location>
</feature>
<feature type="transmembrane region" description="Helical" evidence="1">
    <location>
        <begin position="264"/>
        <end position="292"/>
    </location>
</feature>
<accession>A0A239CF44</accession>
<evidence type="ECO:0000313" key="3">
    <source>
        <dbReference type="EMBL" id="SNS17963.1"/>
    </source>
</evidence>
<keyword evidence="1" id="KW-0812">Transmembrane</keyword>
<evidence type="ECO:0000259" key="2">
    <source>
        <dbReference type="Pfam" id="PF00892"/>
    </source>
</evidence>
<dbReference type="RefSeq" id="WP_089397595.1">
    <property type="nucleotide sequence ID" value="NZ_FZOT01000001.1"/>
</dbReference>
<feature type="transmembrane region" description="Helical" evidence="1">
    <location>
        <begin position="68"/>
        <end position="89"/>
    </location>
</feature>
<protein>
    <submittedName>
        <fullName evidence="3">EamA-like transporter family protein</fullName>
    </submittedName>
</protein>
<evidence type="ECO:0000256" key="1">
    <source>
        <dbReference type="SAM" id="Phobius"/>
    </source>
</evidence>
<dbReference type="OrthoDB" id="8770617at2"/>
<feature type="transmembrane region" description="Helical" evidence="1">
    <location>
        <begin position="101"/>
        <end position="120"/>
    </location>
</feature>
<dbReference type="Pfam" id="PF00892">
    <property type="entry name" value="EamA"/>
    <property type="match status" value="2"/>
</dbReference>
<keyword evidence="1" id="KW-1133">Transmembrane helix</keyword>
<feature type="transmembrane region" description="Helical" evidence="1">
    <location>
        <begin position="213"/>
        <end position="231"/>
    </location>
</feature>
<dbReference type="InterPro" id="IPR037185">
    <property type="entry name" value="EmrE-like"/>
</dbReference>
<dbReference type="AlphaFoldDB" id="A0A239CF44"/>
<keyword evidence="4" id="KW-1185">Reference proteome</keyword>